<keyword evidence="2 13" id="KW-0723">Serine/threonine-protein kinase</keyword>
<evidence type="ECO:0000256" key="8">
    <source>
        <dbReference type="ARBA" id="ARBA00022840"/>
    </source>
</evidence>
<evidence type="ECO:0000256" key="3">
    <source>
        <dbReference type="ARBA" id="ARBA00022679"/>
    </source>
</evidence>
<evidence type="ECO:0000256" key="12">
    <source>
        <dbReference type="PROSITE-ProRule" id="PRU10141"/>
    </source>
</evidence>
<evidence type="ECO:0000256" key="11">
    <source>
        <dbReference type="ARBA" id="ARBA00023180"/>
    </source>
</evidence>
<dbReference type="Gene3D" id="3.30.200.20">
    <property type="entry name" value="Phosphorylase Kinase, domain 1"/>
    <property type="match status" value="1"/>
</dbReference>
<comment type="similarity">
    <text evidence="13">Belongs to the protein kinase superfamily.</text>
</comment>
<keyword evidence="3" id="KW-0808">Transferase</keyword>
<reference evidence="16 17" key="1">
    <citation type="submission" date="2023-01" db="EMBL/GenBank/DDBJ databases">
        <authorList>
            <person name="Kreplak J."/>
        </authorList>
    </citation>
    <scope>NUCLEOTIDE SEQUENCE [LARGE SCALE GENOMIC DNA]</scope>
</reference>
<evidence type="ECO:0000256" key="6">
    <source>
        <dbReference type="ARBA" id="ARBA00022741"/>
    </source>
</evidence>
<dbReference type="PROSITE" id="PS00107">
    <property type="entry name" value="PROTEIN_KINASE_ATP"/>
    <property type="match status" value="1"/>
</dbReference>
<keyword evidence="17" id="KW-1185">Reference proteome</keyword>
<dbReference type="PROSITE" id="PS50011">
    <property type="entry name" value="PROTEIN_KINASE_DOM"/>
    <property type="match status" value="1"/>
</dbReference>
<dbReference type="Gene3D" id="1.10.510.10">
    <property type="entry name" value="Transferase(Phosphotransferase) domain 1"/>
    <property type="match status" value="1"/>
</dbReference>
<keyword evidence="7" id="KW-0418">Kinase</keyword>
<dbReference type="PROSITE" id="PS00108">
    <property type="entry name" value="PROTEIN_KINASE_ST"/>
    <property type="match status" value="1"/>
</dbReference>
<dbReference type="InterPro" id="IPR017441">
    <property type="entry name" value="Protein_kinase_ATP_BS"/>
</dbReference>
<dbReference type="InterPro" id="IPR000719">
    <property type="entry name" value="Prot_kinase_dom"/>
</dbReference>
<dbReference type="InterPro" id="IPR008271">
    <property type="entry name" value="Ser/Thr_kinase_AS"/>
</dbReference>
<keyword evidence="6 12" id="KW-0547">Nucleotide-binding</keyword>
<keyword evidence="9 14" id="KW-1133">Transmembrane helix</keyword>
<dbReference type="FunFam" id="3.30.200.20:FF:000178">
    <property type="entry name" value="serine/threonine-protein kinase PBS1-like"/>
    <property type="match status" value="1"/>
</dbReference>
<dbReference type="AlphaFoldDB" id="A0AAV0YZL6"/>
<keyword evidence="8 12" id="KW-0067">ATP-binding</keyword>
<protein>
    <recommendedName>
        <fullName evidence="15">Protein kinase domain-containing protein</fullName>
    </recommendedName>
</protein>
<evidence type="ECO:0000256" key="1">
    <source>
        <dbReference type="ARBA" id="ARBA00004479"/>
    </source>
</evidence>
<evidence type="ECO:0000256" key="14">
    <source>
        <dbReference type="SAM" id="Phobius"/>
    </source>
</evidence>
<proteinExistence type="inferred from homology"/>
<evidence type="ECO:0000256" key="5">
    <source>
        <dbReference type="ARBA" id="ARBA00022729"/>
    </source>
</evidence>
<evidence type="ECO:0000256" key="7">
    <source>
        <dbReference type="ARBA" id="ARBA00022777"/>
    </source>
</evidence>
<dbReference type="InterPro" id="IPR011009">
    <property type="entry name" value="Kinase-like_dom_sf"/>
</dbReference>
<keyword evidence="11" id="KW-0325">Glycoprotein</keyword>
<dbReference type="PANTHER" id="PTHR27009">
    <property type="entry name" value="RUST RESISTANCE KINASE LR10-RELATED"/>
    <property type="match status" value="1"/>
</dbReference>
<feature type="binding site" evidence="12">
    <location>
        <position position="105"/>
    </location>
    <ligand>
        <name>ATP</name>
        <dbReference type="ChEBI" id="CHEBI:30616"/>
    </ligand>
</feature>
<dbReference type="Proteomes" id="UP001157006">
    <property type="component" value="Chromosome 1L"/>
</dbReference>
<keyword evidence="5" id="KW-0732">Signal</keyword>
<evidence type="ECO:0000256" key="9">
    <source>
        <dbReference type="ARBA" id="ARBA00022989"/>
    </source>
</evidence>
<keyword evidence="4 14" id="KW-0812">Transmembrane</keyword>
<keyword evidence="10 14" id="KW-0472">Membrane</keyword>
<dbReference type="FunFam" id="1.10.510.10:FF:000537">
    <property type="entry name" value="Putative receptor-like protein kinase"/>
    <property type="match status" value="1"/>
</dbReference>
<dbReference type="GO" id="GO:0016020">
    <property type="term" value="C:membrane"/>
    <property type="evidence" value="ECO:0007669"/>
    <property type="project" value="UniProtKB-SubCell"/>
</dbReference>
<dbReference type="Pfam" id="PF00069">
    <property type="entry name" value="Pkinase"/>
    <property type="match status" value="1"/>
</dbReference>
<feature type="domain" description="Protein kinase" evidence="15">
    <location>
        <begin position="77"/>
        <end position="361"/>
    </location>
</feature>
<dbReference type="GO" id="GO:0004674">
    <property type="term" value="F:protein serine/threonine kinase activity"/>
    <property type="evidence" value="ECO:0007669"/>
    <property type="project" value="UniProtKB-KW"/>
</dbReference>
<name>A0AAV0YZL6_VICFA</name>
<dbReference type="GO" id="GO:0005524">
    <property type="term" value="F:ATP binding"/>
    <property type="evidence" value="ECO:0007669"/>
    <property type="project" value="UniProtKB-UniRule"/>
</dbReference>
<evidence type="ECO:0000256" key="2">
    <source>
        <dbReference type="ARBA" id="ARBA00022527"/>
    </source>
</evidence>
<evidence type="ECO:0000259" key="15">
    <source>
        <dbReference type="PROSITE" id="PS50011"/>
    </source>
</evidence>
<gene>
    <name evidence="16" type="ORF">VFH_I418840</name>
</gene>
<evidence type="ECO:0000256" key="13">
    <source>
        <dbReference type="RuleBase" id="RU000304"/>
    </source>
</evidence>
<evidence type="ECO:0000313" key="17">
    <source>
        <dbReference type="Proteomes" id="UP001157006"/>
    </source>
</evidence>
<accession>A0AAV0YZL6</accession>
<organism evidence="16 17">
    <name type="scientific">Vicia faba</name>
    <name type="common">Broad bean</name>
    <name type="synonym">Faba vulgaris</name>
    <dbReference type="NCBI Taxonomy" id="3906"/>
    <lineage>
        <taxon>Eukaryota</taxon>
        <taxon>Viridiplantae</taxon>
        <taxon>Streptophyta</taxon>
        <taxon>Embryophyta</taxon>
        <taxon>Tracheophyta</taxon>
        <taxon>Spermatophyta</taxon>
        <taxon>Magnoliopsida</taxon>
        <taxon>eudicotyledons</taxon>
        <taxon>Gunneridae</taxon>
        <taxon>Pentapetalae</taxon>
        <taxon>rosids</taxon>
        <taxon>fabids</taxon>
        <taxon>Fabales</taxon>
        <taxon>Fabaceae</taxon>
        <taxon>Papilionoideae</taxon>
        <taxon>50 kb inversion clade</taxon>
        <taxon>NPAAA clade</taxon>
        <taxon>Hologalegina</taxon>
        <taxon>IRL clade</taxon>
        <taxon>Fabeae</taxon>
        <taxon>Vicia</taxon>
    </lineage>
</organism>
<feature type="transmembrane region" description="Helical" evidence="14">
    <location>
        <begin position="12"/>
        <end position="30"/>
    </location>
</feature>
<dbReference type="EMBL" id="OX451736">
    <property type="protein sequence ID" value="CAI8589962.1"/>
    <property type="molecule type" value="Genomic_DNA"/>
</dbReference>
<dbReference type="SMART" id="SM00220">
    <property type="entry name" value="S_TKc"/>
    <property type="match status" value="1"/>
</dbReference>
<dbReference type="SUPFAM" id="SSF56112">
    <property type="entry name" value="Protein kinase-like (PK-like)"/>
    <property type="match status" value="1"/>
</dbReference>
<evidence type="ECO:0000256" key="4">
    <source>
        <dbReference type="ARBA" id="ARBA00022692"/>
    </source>
</evidence>
<evidence type="ECO:0000256" key="10">
    <source>
        <dbReference type="ARBA" id="ARBA00023136"/>
    </source>
</evidence>
<dbReference type="InterPro" id="IPR045874">
    <property type="entry name" value="LRK10/LRL21-25-like"/>
</dbReference>
<evidence type="ECO:0000313" key="16">
    <source>
        <dbReference type="EMBL" id="CAI8589962.1"/>
    </source>
</evidence>
<comment type="subcellular location">
    <subcellularLocation>
        <location evidence="1">Membrane</location>
        <topology evidence="1">Single-pass type I membrane protein</topology>
    </subcellularLocation>
</comment>
<sequence>MSTAADTTAIEVVVVIVVIVVKVAIVVCVCRRRHQVSGGTIIPDSQFITLTMDKFLNDMEREKPIRFTGQQLRIATDNYSNLLGSGGFGTVYKGIFSNGTIVAVKVLRGSSNKKIDEQFMAEVGTIGRIHHFNLVRLFGFCFERNLIALVYEYMGNGSLDRYLFHEKKALEYEKLHEIAIGTARGIAYLHEGCKQRIIHYDIKPGNILLDMNFDPKVADFGLAKHCNRENTHITMTGGRGTPGYAAPELWMPFPITHKCDVYSFGMLLFEIVGRRRNLEIKNTDSQEWFPIWVWKKFDAGLLEEAMIVCGIEEKNREIAERMVKVALGCVQYRPELRPIMSVVVNMLEGSLEIPKTLNPFQHLIDGTNFATQSLQVSNTYTTTVPSTSSVMVSDSSIVCATPIMRKYEIELASSIV</sequence>